<accession>A0A8C2VDW0</accession>
<reference evidence="1" key="1">
    <citation type="submission" date="2025-08" db="UniProtKB">
        <authorList>
            <consortium name="Ensembl"/>
        </authorList>
    </citation>
    <scope>IDENTIFICATION</scope>
</reference>
<name>A0A8C2VDW0_CHILA</name>
<dbReference type="Proteomes" id="UP000694398">
    <property type="component" value="Unassembled WGS sequence"/>
</dbReference>
<evidence type="ECO:0000313" key="1">
    <source>
        <dbReference type="Ensembl" id="ENSCLAP00000014123.1"/>
    </source>
</evidence>
<reference evidence="1" key="2">
    <citation type="submission" date="2025-09" db="UniProtKB">
        <authorList>
            <consortium name="Ensembl"/>
        </authorList>
    </citation>
    <scope>IDENTIFICATION</scope>
</reference>
<sequence length="56" mass="6037">MGDSAVKTNGICLTESNAIGHLKSHPLQLTYDGGFREVQEQEVLRGTSLPSHLRSG</sequence>
<keyword evidence="2" id="KW-1185">Reference proteome</keyword>
<evidence type="ECO:0000313" key="2">
    <source>
        <dbReference type="Proteomes" id="UP000694398"/>
    </source>
</evidence>
<dbReference type="GeneTree" id="ENSGT00940000168689"/>
<dbReference type="AlphaFoldDB" id="A0A8C2VDW0"/>
<organism evidence="1 2">
    <name type="scientific">Chinchilla lanigera</name>
    <name type="common">Long-tailed chinchilla</name>
    <name type="synonym">Chinchilla villidera</name>
    <dbReference type="NCBI Taxonomy" id="34839"/>
    <lineage>
        <taxon>Eukaryota</taxon>
        <taxon>Metazoa</taxon>
        <taxon>Chordata</taxon>
        <taxon>Craniata</taxon>
        <taxon>Vertebrata</taxon>
        <taxon>Euteleostomi</taxon>
        <taxon>Mammalia</taxon>
        <taxon>Eutheria</taxon>
        <taxon>Euarchontoglires</taxon>
        <taxon>Glires</taxon>
        <taxon>Rodentia</taxon>
        <taxon>Hystricomorpha</taxon>
        <taxon>Chinchillidae</taxon>
        <taxon>Chinchilla</taxon>
    </lineage>
</organism>
<gene>
    <name evidence="1" type="primary">Armc2</name>
</gene>
<proteinExistence type="predicted"/>
<dbReference type="Ensembl" id="ENSCLAT00000014281.1">
    <property type="protein sequence ID" value="ENSCLAP00000014123.1"/>
    <property type="gene ID" value="ENSCLAG00000009751.1"/>
</dbReference>
<protein>
    <submittedName>
        <fullName evidence="1">Uncharacterized protein</fullName>
    </submittedName>
</protein>